<dbReference type="InterPro" id="IPR036439">
    <property type="entry name" value="Dockerin_dom_sf"/>
</dbReference>
<name>A0ABS4I6Y3_9BACL</name>
<evidence type="ECO:0000256" key="1">
    <source>
        <dbReference type="ARBA" id="ARBA00007401"/>
    </source>
</evidence>
<dbReference type="SUPFAM" id="SSF51445">
    <property type="entry name" value="(Trans)glycosidases"/>
    <property type="match status" value="1"/>
</dbReference>
<feature type="domain" description="Dockerin" evidence="5">
    <location>
        <begin position="1756"/>
        <end position="1818"/>
    </location>
</feature>
<dbReference type="InterPro" id="IPR006104">
    <property type="entry name" value="Glyco_hydro_2_N"/>
</dbReference>
<protein>
    <recommendedName>
        <fullName evidence="5">Dockerin domain-containing protein</fullName>
    </recommendedName>
</protein>
<evidence type="ECO:0000259" key="5">
    <source>
        <dbReference type="PROSITE" id="PS51766"/>
    </source>
</evidence>
<dbReference type="PANTHER" id="PTHR42732">
    <property type="entry name" value="BETA-GALACTOSIDASE"/>
    <property type="match status" value="1"/>
</dbReference>
<evidence type="ECO:0000256" key="4">
    <source>
        <dbReference type="SAM" id="MobiDB-lite"/>
    </source>
</evidence>
<comment type="similarity">
    <text evidence="1">Belongs to the glycosyl hydrolase 2 family.</text>
</comment>
<dbReference type="Pfam" id="PF18565">
    <property type="entry name" value="Glyco_hydro2_C5"/>
    <property type="match status" value="1"/>
</dbReference>
<accession>A0ABS4I6Y3</accession>
<dbReference type="InterPro" id="IPR013783">
    <property type="entry name" value="Ig-like_fold"/>
</dbReference>
<dbReference type="CDD" id="cd14254">
    <property type="entry name" value="Dockerin_II"/>
    <property type="match status" value="1"/>
</dbReference>
<dbReference type="PRINTS" id="PR00132">
    <property type="entry name" value="GLHYDRLASE2"/>
</dbReference>
<dbReference type="InterPro" id="IPR008979">
    <property type="entry name" value="Galactose-bd-like_sf"/>
</dbReference>
<dbReference type="CDD" id="cd08547">
    <property type="entry name" value="Type_II_cohesin"/>
    <property type="match status" value="1"/>
</dbReference>
<dbReference type="Gene3D" id="3.20.20.80">
    <property type="entry name" value="Glycosidases"/>
    <property type="match status" value="1"/>
</dbReference>
<dbReference type="PROSITE" id="PS51766">
    <property type="entry name" value="DOCKERIN"/>
    <property type="match status" value="1"/>
</dbReference>
<dbReference type="EMBL" id="JAGGKV010000024">
    <property type="protein sequence ID" value="MBP1966676.1"/>
    <property type="molecule type" value="Genomic_DNA"/>
</dbReference>
<dbReference type="InterPro" id="IPR051913">
    <property type="entry name" value="GH2_Domain-Containing"/>
</dbReference>
<dbReference type="SUPFAM" id="SSF63446">
    <property type="entry name" value="Type I dockerin domain"/>
    <property type="match status" value="1"/>
</dbReference>
<dbReference type="SUPFAM" id="SSF49303">
    <property type="entry name" value="beta-Galactosidase/glucuronidase domain"/>
    <property type="match status" value="1"/>
</dbReference>
<dbReference type="InterPro" id="IPR006102">
    <property type="entry name" value="Ig-like_GH2"/>
</dbReference>
<dbReference type="RefSeq" id="WP_167055360.1">
    <property type="nucleotide sequence ID" value="NZ_JAAOZR010000010.1"/>
</dbReference>
<dbReference type="Pfam" id="PF16355">
    <property type="entry name" value="DUF4982"/>
    <property type="match status" value="1"/>
</dbReference>
<organism evidence="6 7">
    <name type="scientific">Paenibacillus aceris</name>
    <dbReference type="NCBI Taxonomy" id="869555"/>
    <lineage>
        <taxon>Bacteria</taxon>
        <taxon>Bacillati</taxon>
        <taxon>Bacillota</taxon>
        <taxon>Bacilli</taxon>
        <taxon>Bacillales</taxon>
        <taxon>Paenibacillaceae</taxon>
        <taxon>Paenibacillus</taxon>
    </lineage>
</organism>
<dbReference type="Gene3D" id="1.10.1330.10">
    <property type="entry name" value="Dockerin domain"/>
    <property type="match status" value="1"/>
</dbReference>
<dbReference type="InterPro" id="IPR032311">
    <property type="entry name" value="DUF4982"/>
</dbReference>
<dbReference type="Pfam" id="PF07532">
    <property type="entry name" value="Big_4"/>
    <property type="match status" value="3"/>
</dbReference>
<dbReference type="Pfam" id="PF07554">
    <property type="entry name" value="FIVAR"/>
    <property type="match status" value="1"/>
</dbReference>
<proteinExistence type="inferred from homology"/>
<dbReference type="PROSITE" id="PS00018">
    <property type="entry name" value="EF_HAND_1"/>
    <property type="match status" value="2"/>
</dbReference>
<sequence>MKFSWKIIGMLMAVVMLSPLSLNLVAYGAPMIASANATTIANDGTRNIDFNDDWQFYLATRTPTVNTGGVKNGLQDPVGAPSTAEIINPAFDASSWRTVNVPHDWSIEGQKVSTGSNSQGYLQGGLGWYRKSFVLPDTMSDKKVSIDFDGVYADSIVYVNGNMIGEYPSGYTGFSYDITPYLTYGNDNPNVIVVKVQNMSPSGRWYTGSGITRPVHLVVTDKTRFLRNGITYSTDHLEALYNAAHSADLIVSADIYSEASNGVAKIRTSVIDANGNVVATSTSDPVDYNPSTKLTLNDGIMVPNVHLWSTNDPYLYTIRTELITEINGGTGPSVVDTLDTSYGFRWIKMAHVDTTNANTIANSGGFYLNGVYTKLQGVDLHHDDGSLGAASSLDAAMRKFKILKDMGVNAYRTSHNPPSREVIAACERLGIVVMEEAFDGWGAAKATYDFGNWFLTTVPEEWKGSTLAPVPSTPGAQYMWSDWVIQEMVNRDKNSPAIIMWSIGNEIRGVGTKPAWMNTQTMYGVSAFNEYSESIRLMRDVQALDPTRPIVMGGDQERTPPSTTSSPWGLINNTLNGYGLNYNTAQSVDVLMTRFPNTSFFESESSSQTSARGVYQDPSLVNTGVNQTPGSRGTSSYDNNFASWTMGNEYGLKKDRDRKAFIGQFIWSGFDYIGEPTPYSIYPVGVSSFGAIDTAGFPKDSFYLFKSQWNPQPMAHILPMNWTNWRQGETVDVWVNTNQQSAELFLNGVSLGRKSFDVKTTNYGKQYYETSEATQDDKLNTSNTNTGGYLSPNGSSGKLHLTWKVPFTPGTLEVKTYADTTSNVVTATDVVKTAGQAYMVSMTPDKKVITADGRSLSYIEADIIDKDGNIVPDAGNLVKFDVTGGAIVGVDNGKQESSELYKWGNVERNTHSERSAYNGKVLVIVQSNKGQTGPITVNASFDGSLPAQATVFAQAANATGNAGIVPVNVSVMKDSIVNLPSSVTVVHADGTTSQSSVNWTNVPSTNVVGTFQATAQVDGLQAVANVSVYDFANASVNLSVAAGDIPVLPAHVKVDFTNGLSVSMPVVWPSLTLSQVQSSGALTVEGQIADLAHKAIATINVSNSFTPNVNLAASAAGTGAQDTVSATGPVATATFTNGTSYPNLMLDGNKTSGGWTNKYSIAATANLPAVNNTRPYEFVQVNWPQFNTFSSIKLYFTTGGSAPTTNLPKSLDVQYWDGLHWVSAGNQNVVWATASNQESAVTFNMVTTTKIRIGMENATPYSATAGGMTITELEVYGNKPKDLAITSIQPVSVTTQAGVAPVLPTVVQAVYEDGSTAQTTVTWDSIDASSYAQQGNFEVQGTVNGTTIKAKASVTVTPAPANTNIQLAANHPNVTSVDSTAHTATVINGTTVQQITDQVTSSDASRQTYIVTDAGGTAKTSGALVSGDKLIVTAADGTTQAIYMINVAQPTAADIASGITSIAAPAKDATNLTLPTVPDGYTVTIKSSDNTSVIQTDGTIIPQSADTTVNLVLEVTRTLDGAKALTGSLPVVVPAKTVAAAPAATLTETGAVYPGQSFDLTYGLSNLGSIVNGGVYAEELTVNYDPTQLQLGTVAPLKDGIFVIQAGTPGHVRIISASQGAANAIMSDNSAAILKLSFQVNPAVVAATSTVSLSEVAVSDSHGVETQIQGASSSVQITTVDKTALNTLIATAQAKYDAAVEGSNPGQYPVGSKAVLQAAITAAQTVANNSAATPNQVGQAVNDLNAALQSFLASINVAIPGDLSGDGKISIGDLAIVASHYGETKSSPNWLASADTNNDGVIDITDLASVAQNIISQQ</sequence>
<dbReference type="Pfam" id="PF02837">
    <property type="entry name" value="Glyco_hydro_2_N"/>
    <property type="match status" value="1"/>
</dbReference>
<dbReference type="InterPro" id="IPR002105">
    <property type="entry name" value="Dockerin_1_rpt"/>
</dbReference>
<feature type="region of interest" description="Disordered" evidence="4">
    <location>
        <begin position="549"/>
        <end position="568"/>
    </location>
</feature>
<keyword evidence="3" id="KW-0326">Glycosidase</keyword>
<dbReference type="Gene3D" id="1.20.1270.90">
    <property type="entry name" value="AF1782-like"/>
    <property type="match status" value="1"/>
</dbReference>
<dbReference type="InterPro" id="IPR011081">
    <property type="entry name" value="Big_4"/>
</dbReference>
<dbReference type="SUPFAM" id="SSF49384">
    <property type="entry name" value="Carbohydrate-binding domain"/>
    <property type="match status" value="1"/>
</dbReference>
<reference evidence="6 7" key="1">
    <citation type="submission" date="2021-03" db="EMBL/GenBank/DDBJ databases">
        <title>Genomic Encyclopedia of Type Strains, Phase IV (KMG-IV): sequencing the most valuable type-strain genomes for metagenomic binning, comparative biology and taxonomic classification.</title>
        <authorList>
            <person name="Goeker M."/>
        </authorList>
    </citation>
    <scope>NUCLEOTIDE SEQUENCE [LARGE SCALE GENOMIC DNA]</scope>
    <source>
        <strain evidence="6 7">DSM 24950</strain>
    </source>
</reference>
<dbReference type="Proteomes" id="UP001519344">
    <property type="component" value="Unassembled WGS sequence"/>
</dbReference>
<dbReference type="Pfam" id="PF00703">
    <property type="entry name" value="Glyco_hydro_2"/>
    <property type="match status" value="1"/>
</dbReference>
<dbReference type="InterPro" id="IPR036156">
    <property type="entry name" value="Beta-gal/glucu_dom_sf"/>
</dbReference>
<comment type="caution">
    <text evidence="6">The sequence shown here is derived from an EMBL/GenBank/DDBJ whole genome shotgun (WGS) entry which is preliminary data.</text>
</comment>
<evidence type="ECO:0000313" key="6">
    <source>
        <dbReference type="EMBL" id="MBP1966676.1"/>
    </source>
</evidence>
<dbReference type="InterPro" id="IPR018247">
    <property type="entry name" value="EF_Hand_1_Ca_BS"/>
</dbReference>
<dbReference type="InterPro" id="IPR008965">
    <property type="entry name" value="CBM2/CBM3_carb-bd_dom_sf"/>
</dbReference>
<keyword evidence="2" id="KW-0378">Hydrolase</keyword>
<dbReference type="Pfam" id="PF02836">
    <property type="entry name" value="Glyco_hydro_2_C"/>
    <property type="match status" value="1"/>
</dbReference>
<dbReference type="InterPro" id="IPR016134">
    <property type="entry name" value="Dockerin_dom"/>
</dbReference>
<dbReference type="InterPro" id="IPR017853">
    <property type="entry name" value="GH"/>
</dbReference>
<evidence type="ECO:0000256" key="3">
    <source>
        <dbReference type="ARBA" id="ARBA00023295"/>
    </source>
</evidence>
<dbReference type="InterPro" id="IPR006101">
    <property type="entry name" value="Glyco_hydro_2"/>
</dbReference>
<dbReference type="InterPro" id="IPR006103">
    <property type="entry name" value="Glyco_hydro_2_cat"/>
</dbReference>
<dbReference type="InterPro" id="IPR040605">
    <property type="entry name" value="Glyco_hydro2_dom5"/>
</dbReference>
<dbReference type="Gene3D" id="2.60.40.680">
    <property type="match status" value="1"/>
</dbReference>
<keyword evidence="7" id="KW-1185">Reference proteome</keyword>
<gene>
    <name evidence="6" type="ORF">J2Z65_005936</name>
</gene>
<dbReference type="Pfam" id="PF00404">
    <property type="entry name" value="Dockerin_1"/>
    <property type="match status" value="1"/>
</dbReference>
<dbReference type="Gene3D" id="2.60.40.10">
    <property type="entry name" value="Immunoglobulins"/>
    <property type="match status" value="3"/>
</dbReference>
<evidence type="ECO:0000313" key="7">
    <source>
        <dbReference type="Proteomes" id="UP001519344"/>
    </source>
</evidence>
<dbReference type="PANTHER" id="PTHR42732:SF1">
    <property type="entry name" value="BETA-MANNOSIDASE"/>
    <property type="match status" value="1"/>
</dbReference>
<dbReference type="Gene3D" id="2.60.120.260">
    <property type="entry name" value="Galactose-binding domain-like"/>
    <property type="match status" value="2"/>
</dbReference>
<evidence type="ECO:0000256" key="2">
    <source>
        <dbReference type="ARBA" id="ARBA00022801"/>
    </source>
</evidence>
<dbReference type="SUPFAM" id="SSF49785">
    <property type="entry name" value="Galactose-binding domain-like"/>
    <property type="match status" value="1"/>
</dbReference>